<reference evidence="4" key="1">
    <citation type="submission" date="2016-10" db="EMBL/GenBank/DDBJ databases">
        <authorList>
            <person name="Varghese N."/>
            <person name="Submissions S."/>
        </authorList>
    </citation>
    <scope>NUCLEOTIDE SEQUENCE [LARGE SCALE GENOMIC DNA]</scope>
    <source>
        <strain evidence="4">CGMCC 4.3530</strain>
    </source>
</reference>
<dbReference type="Proteomes" id="UP000199529">
    <property type="component" value="Unassembled WGS sequence"/>
</dbReference>
<dbReference type="RefSeq" id="WP_245761646.1">
    <property type="nucleotide sequence ID" value="NZ_FNOK01000054.1"/>
</dbReference>
<dbReference type="AlphaFoldDB" id="A0A1H3RHE6"/>
<evidence type="ECO:0000313" key="4">
    <source>
        <dbReference type="Proteomes" id="UP000199529"/>
    </source>
</evidence>
<organism evidence="3 4">
    <name type="scientific">Saccharopolyspora shandongensis</name>
    <dbReference type="NCBI Taxonomy" id="418495"/>
    <lineage>
        <taxon>Bacteria</taxon>
        <taxon>Bacillati</taxon>
        <taxon>Actinomycetota</taxon>
        <taxon>Actinomycetes</taxon>
        <taxon>Pseudonocardiales</taxon>
        <taxon>Pseudonocardiaceae</taxon>
        <taxon>Saccharopolyspora</taxon>
    </lineage>
</organism>
<feature type="region of interest" description="Disordered" evidence="1">
    <location>
        <begin position="1058"/>
        <end position="1081"/>
    </location>
</feature>
<dbReference type="Pfam" id="PF12770">
    <property type="entry name" value="CHAT"/>
    <property type="match status" value="1"/>
</dbReference>
<evidence type="ECO:0000256" key="1">
    <source>
        <dbReference type="SAM" id="MobiDB-lite"/>
    </source>
</evidence>
<protein>
    <submittedName>
        <fullName evidence="3">CHAT domain-containing protein</fullName>
    </submittedName>
</protein>
<accession>A0A1H3RHE6</accession>
<sequence>MTVDPAELDDAIAQRYGQLTEELDDETAYQVLVELADLLLYRAESDDIDDVIELAGNLLDALADDSPARAAPLYQLGLAHAMRAERGAKEEFRDAVDHLRRLRPLLPGDSAEIVARIGLITAQAALALEAFEHVDDALADLNAAFGRLPDSLLRNQVRFRRGAMHLTRYLSMGGGETDRRTATEDLTATLDALSDVHTSDACHIGLAFLLLTAEMPAELRQGPIAADIADRITLSAPAEDLAEVRRHLDAISPGGAGDGSVTTLKVIVNAMGNLDGSTTEDWTTAIGELDDATRSWPDEEPGKREIAALQAGLAAKLAEVSGSSEHADAATAQIAAAAAALPADHPMRSLLLTGLRFASNPPGSASPDLDPAKNAAVIRRLEQALEQFPDDDPDRATVLTQLTSTLFRSIATDRAKSPASLSRIRELSEQAIRRGGADRVNAGINHFLLGAAEGFQVISDRAEDKLAASVANMRRADELLPADHKLRPLMMPWLSSLLTQRFMAFGGQEDLDAARYYAAAGGGNDQVARFAAAVSRLSPHRLDGAALDEVAAELEELASEMSPGDFLQPRIVSALGTARMLRSLLDGDELSFDGANTGEARDAMNTVLDAVAQVPDHHVDQPNETLGAANALVMQGMTTRDLALLNRGIGMMVEVCGKADLFPRERRHALDMLGTALRVRYEFTRDSRDLNNAIDRFEQVLREFELEPGAFETASLLNSLADCYATRGDAVRRDPQRAVQNGLEALRERARNVLLQSSARRALDTANTASGEAVQVSRWCLASGQPETAVQALELGRGMVLHAATVDANMPTLLRENGHADLAERWESEVGQQQPWDVGAVGTASVADAALPSDLRYRVLRAFDGTAAEAHLLAPPPVAEIAAGLRAARTQALVYLLPGAAVLVTADGRVERVESPQLTEDGPVARFDRLQRERARGDDVEEQWRAALASVCDWAWTAVLNPVLDLIAAGSRERPLRIVLVPTGKLGTVPWHAARRRVPGGKVRHVCQDAVICYAASARQFVEAGRRETRSWAAEPALVRTPDLHFSRHELGHIHEAHYKHGTYLGKPPDPRRRRQRREPPKPAEVLALLPTASLLHLACHATPAELPIESALLLGSGEVLPVQDILRQARDRPRDAAGALVVLAACASDLTDRQHDEVLTLSTAFLAAGAAGVVGTRWEVEDLPTAMFMIVFHHYLNAGYADPASALRAAQLWMLDPRRRPLPGLPEELSLFFADIDPAELAHWAGFTYQGR</sequence>
<keyword evidence="4" id="KW-1185">Reference proteome</keyword>
<dbReference type="EMBL" id="FNOK01000054">
    <property type="protein sequence ID" value="SDZ25060.1"/>
    <property type="molecule type" value="Genomic_DNA"/>
</dbReference>
<gene>
    <name evidence="3" type="ORF">SAMN05216215_105423</name>
</gene>
<proteinExistence type="predicted"/>
<evidence type="ECO:0000313" key="3">
    <source>
        <dbReference type="EMBL" id="SDZ25060.1"/>
    </source>
</evidence>
<feature type="domain" description="CHAT" evidence="2">
    <location>
        <begin position="952"/>
        <end position="1252"/>
    </location>
</feature>
<dbReference type="STRING" id="418495.SAMN05216215_105423"/>
<dbReference type="InterPro" id="IPR024983">
    <property type="entry name" value="CHAT_dom"/>
</dbReference>
<evidence type="ECO:0000259" key="2">
    <source>
        <dbReference type="Pfam" id="PF12770"/>
    </source>
</evidence>
<name>A0A1H3RHE6_9PSEU</name>